<keyword evidence="2" id="KW-1133">Transmembrane helix</keyword>
<dbReference type="InterPro" id="IPR013106">
    <property type="entry name" value="Ig_V-set"/>
</dbReference>
<keyword evidence="2" id="KW-0472">Membrane</keyword>
<dbReference type="SMART" id="SM00408">
    <property type="entry name" value="IGc2"/>
    <property type="match status" value="3"/>
</dbReference>
<feature type="transmembrane region" description="Helical" evidence="2">
    <location>
        <begin position="342"/>
        <end position="365"/>
    </location>
</feature>
<dbReference type="PANTHER" id="PTHR11422:SF6">
    <property type="entry name" value="HEMICENTIN-1 ISOFORM X1"/>
    <property type="match status" value="1"/>
</dbReference>
<accession>A0A673J0R0</accession>
<keyword evidence="5" id="KW-1185">Reference proteome</keyword>
<reference evidence="4" key="2">
    <citation type="submission" date="2025-09" db="UniProtKB">
        <authorList>
            <consortium name="Ensembl"/>
        </authorList>
    </citation>
    <scope>IDENTIFICATION</scope>
</reference>
<dbReference type="Gene3D" id="2.60.40.10">
    <property type="entry name" value="Immunoglobulins"/>
    <property type="match status" value="3"/>
</dbReference>
<keyword evidence="2" id="KW-0812">Transmembrane</keyword>
<dbReference type="SUPFAM" id="SSF48726">
    <property type="entry name" value="Immunoglobulin"/>
    <property type="match status" value="2"/>
</dbReference>
<dbReference type="Ensembl" id="ENSSRHT00000046215.1">
    <property type="protein sequence ID" value="ENSSRHP00000044955.1"/>
    <property type="gene ID" value="ENSSRHG00000022689.1"/>
</dbReference>
<reference evidence="4" key="1">
    <citation type="submission" date="2025-08" db="UniProtKB">
        <authorList>
            <consortium name="Ensembl"/>
        </authorList>
    </citation>
    <scope>IDENTIFICATION</scope>
</reference>
<evidence type="ECO:0000313" key="4">
    <source>
        <dbReference type="Ensembl" id="ENSSRHP00000044955.1"/>
    </source>
</evidence>
<dbReference type="InterPro" id="IPR036179">
    <property type="entry name" value="Ig-like_dom_sf"/>
</dbReference>
<organism evidence="4 5">
    <name type="scientific">Sinocyclocheilus rhinocerous</name>
    <dbReference type="NCBI Taxonomy" id="307959"/>
    <lineage>
        <taxon>Eukaryota</taxon>
        <taxon>Metazoa</taxon>
        <taxon>Chordata</taxon>
        <taxon>Craniata</taxon>
        <taxon>Vertebrata</taxon>
        <taxon>Euteleostomi</taxon>
        <taxon>Actinopterygii</taxon>
        <taxon>Neopterygii</taxon>
        <taxon>Teleostei</taxon>
        <taxon>Ostariophysi</taxon>
        <taxon>Cypriniformes</taxon>
        <taxon>Cyprinidae</taxon>
        <taxon>Cyprininae</taxon>
        <taxon>Sinocyclocheilus</taxon>
    </lineage>
</organism>
<dbReference type="Pfam" id="PF13927">
    <property type="entry name" value="Ig_3"/>
    <property type="match status" value="1"/>
</dbReference>
<feature type="domain" description="Ig-like" evidence="3">
    <location>
        <begin position="93"/>
        <end position="193"/>
    </location>
</feature>
<dbReference type="PROSITE" id="PS50835">
    <property type="entry name" value="IG_LIKE"/>
    <property type="match status" value="2"/>
</dbReference>
<evidence type="ECO:0000256" key="2">
    <source>
        <dbReference type="SAM" id="Phobius"/>
    </source>
</evidence>
<feature type="domain" description="Ig-like" evidence="3">
    <location>
        <begin position="207"/>
        <end position="308"/>
    </location>
</feature>
<proteinExistence type="predicted"/>
<evidence type="ECO:0000259" key="3">
    <source>
        <dbReference type="PROSITE" id="PS50835"/>
    </source>
</evidence>
<dbReference type="CDD" id="cd00096">
    <property type="entry name" value="Ig"/>
    <property type="match status" value="1"/>
</dbReference>
<evidence type="ECO:0000256" key="1">
    <source>
        <dbReference type="SAM" id="MobiDB-lite"/>
    </source>
</evidence>
<dbReference type="SMART" id="SM00409">
    <property type="entry name" value="IG"/>
    <property type="match status" value="3"/>
</dbReference>
<dbReference type="Pfam" id="PF07686">
    <property type="entry name" value="V-set"/>
    <property type="match status" value="1"/>
</dbReference>
<name>A0A673J0R0_9TELE</name>
<dbReference type="InterPro" id="IPR003599">
    <property type="entry name" value="Ig_sub"/>
</dbReference>
<gene>
    <name evidence="4" type="primary">LOC107756293</name>
</gene>
<dbReference type="InterPro" id="IPR003598">
    <property type="entry name" value="Ig_sub2"/>
</dbReference>
<dbReference type="Proteomes" id="UP000472270">
    <property type="component" value="Unassembled WGS sequence"/>
</dbReference>
<dbReference type="InterPro" id="IPR007110">
    <property type="entry name" value="Ig-like_dom"/>
</dbReference>
<dbReference type="PANTHER" id="PTHR11422">
    <property type="entry name" value="T-CELL SURFACE GLYCOPROTEIN CD4"/>
    <property type="match status" value="1"/>
</dbReference>
<dbReference type="InterPro" id="IPR013783">
    <property type="entry name" value="Ig-like_fold"/>
</dbReference>
<dbReference type="AlphaFoldDB" id="A0A673J0R0"/>
<protein>
    <submittedName>
        <fullName evidence="4">Uncharacterized LOC107756293</fullName>
    </submittedName>
</protein>
<feature type="region of interest" description="Disordered" evidence="1">
    <location>
        <begin position="405"/>
        <end position="430"/>
    </location>
</feature>
<evidence type="ECO:0000313" key="5">
    <source>
        <dbReference type="Proteomes" id="UP000472270"/>
    </source>
</evidence>
<sequence length="430" mass="47977">MSTNACFLKNRPMCKIWRHYIFHCVSCGKCDLFYKQVGDEVSMNCGLNTNSDIEWKFNDILIFNIKSKSGTKLKGSFHIASKASTNGENLKVPRLETRDSGNYFCWQSGSVKQHTVYVVSVFAKPGSVLVQSSDAELHCDITGNPNKEVQWLRPPNGQIYHEKNQAIHLKSVTSKDAGQWTCQVKDDLKLSVTLIVVAGLQTTAVNVSEGDDTELPCSLPQSVSQRLVGGKWKADHLPKVSFPTLKNTENKGLHWNGKDSEKVNFTTKQLSTNFDVTLKNVQHSDAGRFVCTVEFEGGASLSVETTLRVVAKPSGGQVFTKGKGKTPAFKEILTKDVYGLKLWIWIAVGASSVVLIGLIIVTVLVRQRNKRMKKRVRKLRSMREPLTAKDYCQCNRAENEVELGQGVRPLPVPRQERYPHTRTAGPNHTN</sequence>